<evidence type="ECO:0000313" key="3">
    <source>
        <dbReference type="EMBL" id="MFD2630395.1"/>
    </source>
</evidence>
<dbReference type="Proteomes" id="UP001597451">
    <property type="component" value="Unassembled WGS sequence"/>
</dbReference>
<keyword evidence="4" id="KW-1185">Reference proteome</keyword>
<dbReference type="Gene3D" id="3.30.530.20">
    <property type="match status" value="1"/>
</dbReference>
<feature type="domain" description="Activator of Hsp90 ATPase homologue 1/2-like C-terminal" evidence="2">
    <location>
        <begin position="13"/>
        <end position="140"/>
    </location>
</feature>
<organism evidence="3 4">
    <name type="scientific">Oceanobacillus kapialis</name>
    <dbReference type="NCBI Taxonomy" id="481353"/>
    <lineage>
        <taxon>Bacteria</taxon>
        <taxon>Bacillati</taxon>
        <taxon>Bacillota</taxon>
        <taxon>Bacilli</taxon>
        <taxon>Bacillales</taxon>
        <taxon>Bacillaceae</taxon>
        <taxon>Oceanobacillus</taxon>
    </lineage>
</organism>
<comment type="caution">
    <text evidence="3">The sequence shown here is derived from an EMBL/GenBank/DDBJ whole genome shotgun (WGS) entry which is preliminary data.</text>
</comment>
<dbReference type="InterPro" id="IPR013538">
    <property type="entry name" value="ASHA1/2-like_C"/>
</dbReference>
<comment type="similarity">
    <text evidence="1">Belongs to the AHA1 family.</text>
</comment>
<dbReference type="Pfam" id="PF08327">
    <property type="entry name" value="AHSA1"/>
    <property type="match status" value="1"/>
</dbReference>
<name>A0ABW5Q4N3_9BACI</name>
<accession>A0ABW5Q4N3</accession>
<dbReference type="SUPFAM" id="SSF55961">
    <property type="entry name" value="Bet v1-like"/>
    <property type="match status" value="1"/>
</dbReference>
<gene>
    <name evidence="3" type="ORF">ACFSUN_16530</name>
</gene>
<evidence type="ECO:0000313" key="4">
    <source>
        <dbReference type="Proteomes" id="UP001597451"/>
    </source>
</evidence>
<dbReference type="RefSeq" id="WP_379563611.1">
    <property type="nucleotide sequence ID" value="NZ_JBHUMX010000042.1"/>
</dbReference>
<proteinExistence type="inferred from homology"/>
<evidence type="ECO:0000256" key="1">
    <source>
        <dbReference type="ARBA" id="ARBA00006817"/>
    </source>
</evidence>
<protein>
    <submittedName>
        <fullName evidence="3">SRPBCC domain-containing protein</fullName>
    </submittedName>
</protein>
<dbReference type="EMBL" id="JBHUMX010000042">
    <property type="protein sequence ID" value="MFD2630395.1"/>
    <property type="molecule type" value="Genomic_DNA"/>
</dbReference>
<evidence type="ECO:0000259" key="2">
    <source>
        <dbReference type="Pfam" id="PF08327"/>
    </source>
</evidence>
<sequence>MSLQVRDTVTIDSPAAKVWEVLVNPVYVKRWDELPEDYPQDRMKLGDKVVWDLPNGQQSITKLIKTEPNKELVIALMVTTWEHQPEEGDVSYRYIFEEGDNQTVLHITIGDFSPIKDGEMYYEESVKFAEESKKVIKELAENL</sequence>
<dbReference type="InterPro" id="IPR023393">
    <property type="entry name" value="START-like_dom_sf"/>
</dbReference>
<reference evidence="4" key="1">
    <citation type="journal article" date="2019" name="Int. J. Syst. Evol. Microbiol.">
        <title>The Global Catalogue of Microorganisms (GCM) 10K type strain sequencing project: providing services to taxonomists for standard genome sequencing and annotation.</title>
        <authorList>
            <consortium name="The Broad Institute Genomics Platform"/>
            <consortium name="The Broad Institute Genome Sequencing Center for Infectious Disease"/>
            <person name="Wu L."/>
            <person name="Ma J."/>
        </authorList>
    </citation>
    <scope>NUCLEOTIDE SEQUENCE [LARGE SCALE GENOMIC DNA]</scope>
    <source>
        <strain evidence="4">TISTR 1858</strain>
    </source>
</reference>